<dbReference type="SUPFAM" id="SSF56059">
    <property type="entry name" value="Glutathione synthetase ATP-binding domain-like"/>
    <property type="match status" value="1"/>
</dbReference>
<geneLocation type="mitochondrion" evidence="5"/>
<reference evidence="5 7" key="2">
    <citation type="submission" date="2018-03" db="EMBL/GenBank/DDBJ databases">
        <authorList>
            <person name="Fogelqvist J."/>
        </authorList>
    </citation>
    <scope>NUCLEOTIDE SEQUENCE [LARGE SCALE GENOMIC DNA]</scope>
</reference>
<dbReference type="Pfam" id="PF03133">
    <property type="entry name" value="TTL"/>
    <property type="match status" value="1"/>
</dbReference>
<dbReference type="PANTHER" id="PTHR12241:SF147">
    <property type="entry name" value="TUBULIN POLYGLUTAMYLASE TTLL7"/>
    <property type="match status" value="1"/>
</dbReference>
<dbReference type="PROSITE" id="PS51221">
    <property type="entry name" value="TTL"/>
    <property type="match status" value="1"/>
</dbReference>
<dbReference type="GO" id="GO:0000226">
    <property type="term" value="P:microtubule cytoskeleton organization"/>
    <property type="evidence" value="ECO:0007669"/>
    <property type="project" value="TreeGrafter"/>
</dbReference>
<dbReference type="Proteomes" id="UP000039324">
    <property type="component" value="Unassembled WGS sequence"/>
</dbReference>
<proteinExistence type="predicted"/>
<dbReference type="OMA" id="INIICRK"/>
<keyword evidence="1" id="KW-0436">Ligase</keyword>
<keyword evidence="3" id="KW-0067">ATP-binding</keyword>
<evidence type="ECO:0000256" key="3">
    <source>
        <dbReference type="ARBA" id="ARBA00022840"/>
    </source>
</evidence>
<dbReference type="EMBL" id="OVEO01000013">
    <property type="protein sequence ID" value="SPQ99964.1"/>
    <property type="molecule type" value="Genomic_DNA"/>
</dbReference>
<evidence type="ECO:0000313" key="4">
    <source>
        <dbReference type="EMBL" id="CEO95713.1"/>
    </source>
</evidence>
<dbReference type="PANTHER" id="PTHR12241">
    <property type="entry name" value="TUBULIN POLYGLUTAMYLASE"/>
    <property type="match status" value="1"/>
</dbReference>
<evidence type="ECO:0000313" key="5">
    <source>
        <dbReference type="EMBL" id="SPQ99964.1"/>
    </source>
</evidence>
<dbReference type="GO" id="GO:0036064">
    <property type="term" value="C:ciliary basal body"/>
    <property type="evidence" value="ECO:0007669"/>
    <property type="project" value="TreeGrafter"/>
</dbReference>
<dbReference type="GO" id="GO:0005524">
    <property type="term" value="F:ATP binding"/>
    <property type="evidence" value="ECO:0007669"/>
    <property type="project" value="UniProtKB-KW"/>
</dbReference>
<reference evidence="4 6" key="1">
    <citation type="submission" date="2015-02" db="EMBL/GenBank/DDBJ databases">
        <authorList>
            <person name="Chooi Y.-H."/>
        </authorList>
    </citation>
    <scope>NUCLEOTIDE SEQUENCE [LARGE SCALE GENOMIC DNA]</scope>
    <source>
        <strain evidence="4">E3</strain>
    </source>
</reference>
<dbReference type="Gene3D" id="3.30.470.20">
    <property type="entry name" value="ATP-grasp fold, B domain"/>
    <property type="match status" value="1"/>
</dbReference>
<evidence type="ECO:0000256" key="1">
    <source>
        <dbReference type="ARBA" id="ARBA00022598"/>
    </source>
</evidence>
<dbReference type="Proteomes" id="UP000290189">
    <property type="component" value="Unassembled WGS sequence"/>
</dbReference>
<dbReference type="OrthoDB" id="202825at2759"/>
<accession>A0A0G4IKK5</accession>
<keyword evidence="2" id="KW-0547">Nucleotide-binding</keyword>
<gene>
    <name evidence="4" type="ORF">PBRA_004426</name>
    <name evidence="5" type="ORF">PLBR_LOCUS7179</name>
</gene>
<keyword evidence="6" id="KW-1185">Reference proteome</keyword>
<evidence type="ECO:0000313" key="6">
    <source>
        <dbReference type="Proteomes" id="UP000039324"/>
    </source>
</evidence>
<dbReference type="InterPro" id="IPR004344">
    <property type="entry name" value="TTL/TTLL_fam"/>
</dbReference>
<dbReference type="GO" id="GO:0070740">
    <property type="term" value="F:tubulin-glutamic acid ligase activity"/>
    <property type="evidence" value="ECO:0007669"/>
    <property type="project" value="TreeGrafter"/>
</dbReference>
<evidence type="ECO:0000256" key="2">
    <source>
        <dbReference type="ARBA" id="ARBA00022741"/>
    </source>
</evidence>
<sequence>MDGDDLYGVVRAGGVAFDVVADGDEEKTGAPVEQRRPRSTTTTRVFLKARQKLVHAAVGRLGWERVRDSRSWSLAWVDTADSAFYRAMRAGQRVSQMPGMEQLSRKKNLGRNLNAMREAFPEEYNMFPVTWCLPEDYRSLRDYAGHHEGTPPTFIVKPDGRCAGRGIFLADSLDRIDAAENQVCQLYVDPPYLLDGLKFDLRMYALLTSVDPLRVYLYRDGLVRFCTEPYVAPVGDNLSHTFSHLTNYALNKTSGNYAEGSKWSYAAFIDRIRHEDPSTDTNALWDGLQDIVAKACIAGGAVLRHEYRLRFPVDHNGGSTFQLLGFDIVLDKDLRPWLVEINRNPSLRCDTPVDEKVKSAMLADLLYIVSASSAVSSDKPRLDRNQRKALYPNRCADLAMLELERSADGGFQRVLPVLDGEGVPPDAAARYQTFVDHAQSVFDSRTQRSIKKTGVDVQPVI</sequence>
<keyword evidence="5" id="KW-0496">Mitochondrion</keyword>
<dbReference type="GO" id="GO:0015631">
    <property type="term" value="F:tubulin binding"/>
    <property type="evidence" value="ECO:0007669"/>
    <property type="project" value="TreeGrafter"/>
</dbReference>
<organism evidence="4 6">
    <name type="scientific">Plasmodiophora brassicae</name>
    <name type="common">Clubroot disease agent</name>
    <dbReference type="NCBI Taxonomy" id="37360"/>
    <lineage>
        <taxon>Eukaryota</taxon>
        <taxon>Sar</taxon>
        <taxon>Rhizaria</taxon>
        <taxon>Endomyxa</taxon>
        <taxon>Phytomyxea</taxon>
        <taxon>Plasmodiophorida</taxon>
        <taxon>Plasmodiophoridae</taxon>
        <taxon>Plasmodiophora</taxon>
    </lineage>
</organism>
<dbReference type="EMBL" id="CDSF01000035">
    <property type="protein sequence ID" value="CEO95713.1"/>
    <property type="molecule type" value="Genomic_DNA"/>
</dbReference>
<evidence type="ECO:0008006" key="8">
    <source>
        <dbReference type="Google" id="ProtNLM"/>
    </source>
</evidence>
<dbReference type="AlphaFoldDB" id="A0A0G4IKK5"/>
<name>A0A0G4IKK5_PLABS</name>
<protein>
    <recommendedName>
        <fullName evidence="8">Tubulin--tyrosine ligase-like protein 9</fullName>
    </recommendedName>
</protein>
<evidence type="ECO:0000313" key="7">
    <source>
        <dbReference type="Proteomes" id="UP000290189"/>
    </source>
</evidence>